<evidence type="ECO:0000313" key="2">
    <source>
        <dbReference type="Proteomes" id="UP000076852"/>
    </source>
</evidence>
<dbReference type="PROSITE" id="PS00141">
    <property type="entry name" value="ASP_PROTEASE"/>
    <property type="match status" value="1"/>
</dbReference>
<gene>
    <name evidence="1" type="ORF">AYM40_19530</name>
</gene>
<dbReference type="Gene3D" id="2.40.70.10">
    <property type="entry name" value="Acid Proteases"/>
    <property type="match status" value="1"/>
</dbReference>
<reference evidence="1 2" key="1">
    <citation type="journal article" date="2016" name="Gene">
        <title>PacBio SMRT assembly of a complex multi-replicon genome reveals chlorocatechol degradative operon in a region of genome plasticity.</title>
        <authorList>
            <person name="Ricker N."/>
            <person name="Shen S.Y."/>
            <person name="Goordial J."/>
            <person name="Jin S."/>
            <person name="Fulthorpe R.R."/>
        </authorList>
    </citation>
    <scope>NUCLEOTIDE SEQUENCE [LARGE SCALE GENOMIC DNA]</scope>
    <source>
        <strain evidence="1 2">OLGA172</strain>
    </source>
</reference>
<dbReference type="Proteomes" id="UP000076852">
    <property type="component" value="Chromosome 1"/>
</dbReference>
<dbReference type="AlphaFoldDB" id="A0A160FNL8"/>
<dbReference type="InterPro" id="IPR021109">
    <property type="entry name" value="Peptidase_aspartic_dom_sf"/>
</dbReference>
<dbReference type="Pfam" id="PF13650">
    <property type="entry name" value="Asp_protease_2"/>
    <property type="match status" value="1"/>
</dbReference>
<keyword evidence="2" id="KW-1185">Reference proteome</keyword>
<dbReference type="GO" id="GO:0006508">
    <property type="term" value="P:proteolysis"/>
    <property type="evidence" value="ECO:0007669"/>
    <property type="project" value="InterPro"/>
</dbReference>
<dbReference type="KEGG" id="buz:AYM40_19530"/>
<protein>
    <recommendedName>
        <fullName evidence="3">Peptidase A2 domain-containing protein</fullName>
    </recommendedName>
</protein>
<sequence>MAPVLTVNIGANRYQFVFDTGATTNLIDPRIAARHLGRMSEEQMRQWERYQEPLPRSTSLLGGAAAAIQYYRASSVRYGGWTIPSSGLIPAVDAPELTRLSQSAGTPLDGVLGMRSIAALNWIWDRHAGRLEGYRFGSKNFAPLLHDMACTAISIQPNGLPAITLDLPPWGATWFVIDTGFVTNYSGSLSIADVAVLRHMKALSGEVTASNGQSADPATRESDTFVQVGAARLEHLTFDRLVFEQIALSSARLGMGFINRFERVAFDFEANRFCFAPPIRTMPDTLPTRAELAAPAVRE</sequence>
<proteinExistence type="predicted"/>
<name>A0A160FNL8_9BURK</name>
<organism evidence="1 2">
    <name type="scientific">Paraburkholderia phytofirmans OLGA172</name>
    <dbReference type="NCBI Taxonomy" id="1417228"/>
    <lineage>
        <taxon>Bacteria</taxon>
        <taxon>Pseudomonadati</taxon>
        <taxon>Pseudomonadota</taxon>
        <taxon>Betaproteobacteria</taxon>
        <taxon>Burkholderiales</taxon>
        <taxon>Burkholderiaceae</taxon>
        <taxon>Paraburkholderia</taxon>
    </lineage>
</organism>
<accession>A0A160FNL8</accession>
<evidence type="ECO:0008006" key="3">
    <source>
        <dbReference type="Google" id="ProtNLM"/>
    </source>
</evidence>
<evidence type="ECO:0000313" key="1">
    <source>
        <dbReference type="EMBL" id="ANB74315.1"/>
    </source>
</evidence>
<dbReference type="InterPro" id="IPR001969">
    <property type="entry name" value="Aspartic_peptidase_AS"/>
</dbReference>
<dbReference type="GO" id="GO:0004190">
    <property type="term" value="F:aspartic-type endopeptidase activity"/>
    <property type="evidence" value="ECO:0007669"/>
    <property type="project" value="InterPro"/>
</dbReference>
<dbReference type="EMBL" id="CP014578">
    <property type="protein sequence ID" value="ANB74315.1"/>
    <property type="molecule type" value="Genomic_DNA"/>
</dbReference>